<proteinExistence type="evidence at transcript level"/>
<evidence type="ECO:0000256" key="3">
    <source>
        <dbReference type="ARBA" id="ARBA00022679"/>
    </source>
</evidence>
<comment type="similarity">
    <text evidence="1 4">Belongs to the UDP-glycosyltransferase family.</text>
</comment>
<evidence type="ECO:0000256" key="2">
    <source>
        <dbReference type="ARBA" id="ARBA00022676"/>
    </source>
</evidence>
<dbReference type="CDD" id="cd03784">
    <property type="entry name" value="GT1_Gtf-like"/>
    <property type="match status" value="1"/>
</dbReference>
<dbReference type="SUPFAM" id="SSF53756">
    <property type="entry name" value="UDP-Glycosyltransferase/glycogen phosphorylase"/>
    <property type="match status" value="1"/>
</dbReference>
<gene>
    <name evidence="6" type="primary">PtUGT5</name>
</gene>
<dbReference type="PANTHER" id="PTHR48047:SF150">
    <property type="entry name" value="SOLANIDINE UDP-GLUCOSE GLUCOSYLTRANSFERASE 1"/>
    <property type="match status" value="1"/>
</dbReference>
<evidence type="ECO:0000256" key="1">
    <source>
        <dbReference type="ARBA" id="ARBA00009995"/>
    </source>
</evidence>
<dbReference type="EMBL" id="LC475442">
    <property type="protein sequence ID" value="BBK15464.1"/>
    <property type="molecule type" value="mRNA"/>
</dbReference>
<organism evidence="6">
    <name type="scientific">Polygala tenuifolia</name>
    <dbReference type="NCBI Taxonomy" id="355332"/>
    <lineage>
        <taxon>Eukaryota</taxon>
        <taxon>Viridiplantae</taxon>
        <taxon>Streptophyta</taxon>
        <taxon>Embryophyta</taxon>
        <taxon>Tracheophyta</taxon>
        <taxon>Spermatophyta</taxon>
        <taxon>Magnoliopsida</taxon>
        <taxon>eudicotyledons</taxon>
        <taxon>Gunneridae</taxon>
        <taxon>Pentapetalae</taxon>
        <taxon>rosids</taxon>
        <taxon>fabids</taxon>
        <taxon>Fabales</taxon>
        <taxon>Polygalaceae</taxon>
        <taxon>Polygala</taxon>
    </lineage>
</organism>
<dbReference type="SMR" id="A0A4V0P8C6"/>
<dbReference type="Gene3D" id="3.40.50.2000">
    <property type="entry name" value="Glycogen Phosphorylase B"/>
    <property type="match status" value="2"/>
</dbReference>
<evidence type="ECO:0000256" key="5">
    <source>
        <dbReference type="RuleBase" id="RU362057"/>
    </source>
</evidence>
<dbReference type="FunFam" id="3.40.50.2000:FF:000063">
    <property type="entry name" value="Glycosyltransferase"/>
    <property type="match status" value="1"/>
</dbReference>
<dbReference type="GO" id="GO:0035251">
    <property type="term" value="F:UDP-glucosyltransferase activity"/>
    <property type="evidence" value="ECO:0007669"/>
    <property type="project" value="TreeGrafter"/>
</dbReference>
<protein>
    <recommendedName>
        <fullName evidence="5">Glycosyltransferase</fullName>
        <ecNumber evidence="5">2.4.1.-</ecNumber>
    </recommendedName>
</protein>
<reference evidence="6" key="1">
    <citation type="submission" date="2019-04" db="EMBL/GenBank/DDBJ databases">
        <title>Discovery of genes involved in onjisaponin biosynthesis from Polygala tenuifolia.</title>
        <authorList>
            <person name="Yasukawa A."/>
            <person name="Yamamura Y."/>
            <person name="Lee J-B."/>
        </authorList>
    </citation>
    <scope>NUCLEOTIDE SEQUENCE</scope>
</reference>
<dbReference type="AlphaFoldDB" id="A0A4V0P8C6"/>
<dbReference type="InterPro" id="IPR002213">
    <property type="entry name" value="UDP_glucos_trans"/>
</dbReference>
<accession>A0A4V0P8C6</accession>
<evidence type="ECO:0000313" key="6">
    <source>
        <dbReference type="EMBL" id="BBK15464.1"/>
    </source>
</evidence>
<keyword evidence="2 4" id="KW-0328">Glycosyltransferase</keyword>
<dbReference type="Pfam" id="PF00201">
    <property type="entry name" value="UDPGT"/>
    <property type="match status" value="1"/>
</dbReference>
<name>A0A4V0P8C6_9FABA</name>
<dbReference type="PANTHER" id="PTHR48047">
    <property type="entry name" value="GLYCOSYLTRANSFERASE"/>
    <property type="match status" value="1"/>
</dbReference>
<dbReference type="InterPro" id="IPR035595">
    <property type="entry name" value="UDP_glycos_trans_CS"/>
</dbReference>
<dbReference type="EC" id="2.4.1.-" evidence="5"/>
<keyword evidence="3 4" id="KW-0808">Transferase</keyword>
<sequence>MRNPLKGCFIPHLALSHTFPMANIAKLFANRGVDATIVTIPYYYETLQKSIEQHVASGSKIKLQIMDFPLKEFGLPEEVDIQELGTSFELQGKIFTTFYRLQHVFEKVLRDQQPDFVVADMHCSWATDVSAELGVPRLVYHGRSYLALCAEYVLTQQFDAHKNIATEDELFEVPNLPGKILMKRSEIPDFNGMPKGFINILNKIEESAQKSYGTLVESFDELEPEYADYYRNGMGRKAWSIGPIQLFNKEISGGSHQPDEGKQEHPCLSWLDSRSSHSVVYVSFGSLTNFSLTQQLEIAQALESSGHPFIWVLRKNTVQEKSKEDDLMEEFERRVAESNIGFVIRGWAPQTLILNHPAIGGFLTHCGWNSVIESIIAGVPMITWPISADHFYDEKLVIQVLGIGVEIGVERITHLIMESTALVSSAKIAEGVKKLMGDKEQADKMRERIQRLAGSAKAAVEKGGSSYNQLDSLVEDLVQISQSNKPALAV</sequence>
<evidence type="ECO:0000256" key="4">
    <source>
        <dbReference type="RuleBase" id="RU003718"/>
    </source>
</evidence>
<dbReference type="PROSITE" id="PS00375">
    <property type="entry name" value="UDPGT"/>
    <property type="match status" value="1"/>
</dbReference>